<dbReference type="AlphaFoldDB" id="A0A017SNS6"/>
<name>A0A017SNS6_ASPRC</name>
<dbReference type="HOGENOM" id="CLU_2497510_0_0_1"/>
<gene>
    <name evidence="2" type="ORF">EURHEDRAFT_545309</name>
</gene>
<dbReference type="GeneID" id="63702570"/>
<evidence type="ECO:0000313" key="3">
    <source>
        <dbReference type="Proteomes" id="UP000019804"/>
    </source>
</evidence>
<accession>A0A017SNS6</accession>
<proteinExistence type="predicted"/>
<dbReference type="RefSeq" id="XP_040642301.1">
    <property type="nucleotide sequence ID" value="XM_040787446.1"/>
</dbReference>
<sequence>MNWNPLNTASQEPAVKRLVYTSSSEAAVFSSSLERDEKQPARIIPKLGMRLRSRGFKAEHLLSHQRKDSMSMLRARRWGSRRSGTG</sequence>
<evidence type="ECO:0000313" key="2">
    <source>
        <dbReference type="EMBL" id="EYE98613.1"/>
    </source>
</evidence>
<protein>
    <submittedName>
        <fullName evidence="2">Uncharacterized protein</fullName>
    </submittedName>
</protein>
<evidence type="ECO:0000256" key="1">
    <source>
        <dbReference type="SAM" id="MobiDB-lite"/>
    </source>
</evidence>
<reference evidence="3" key="1">
    <citation type="journal article" date="2014" name="Nat. Commun.">
        <title>Genomic adaptations of the halophilic Dead Sea filamentous fungus Eurotium rubrum.</title>
        <authorList>
            <person name="Kis-Papo T."/>
            <person name="Weig A.R."/>
            <person name="Riley R."/>
            <person name="Persoh D."/>
            <person name="Salamov A."/>
            <person name="Sun H."/>
            <person name="Lipzen A."/>
            <person name="Wasser S.P."/>
            <person name="Rambold G."/>
            <person name="Grigoriev I.V."/>
            <person name="Nevo E."/>
        </authorList>
    </citation>
    <scope>NUCLEOTIDE SEQUENCE [LARGE SCALE GENOMIC DNA]</scope>
    <source>
        <strain evidence="3">CBS 135680</strain>
    </source>
</reference>
<dbReference type="EMBL" id="KK088413">
    <property type="protein sequence ID" value="EYE98613.1"/>
    <property type="molecule type" value="Genomic_DNA"/>
</dbReference>
<keyword evidence="3" id="KW-1185">Reference proteome</keyword>
<dbReference type="Proteomes" id="UP000019804">
    <property type="component" value="Unassembled WGS sequence"/>
</dbReference>
<organism evidence="2 3">
    <name type="scientific">Aspergillus ruber (strain CBS 135680)</name>
    <dbReference type="NCBI Taxonomy" id="1388766"/>
    <lineage>
        <taxon>Eukaryota</taxon>
        <taxon>Fungi</taxon>
        <taxon>Dikarya</taxon>
        <taxon>Ascomycota</taxon>
        <taxon>Pezizomycotina</taxon>
        <taxon>Eurotiomycetes</taxon>
        <taxon>Eurotiomycetidae</taxon>
        <taxon>Eurotiales</taxon>
        <taxon>Aspergillaceae</taxon>
        <taxon>Aspergillus</taxon>
        <taxon>Aspergillus subgen. Aspergillus</taxon>
    </lineage>
</organism>
<feature type="region of interest" description="Disordered" evidence="1">
    <location>
        <begin position="58"/>
        <end position="86"/>
    </location>
</feature>
<feature type="compositionally biased region" description="Basic and acidic residues" evidence="1">
    <location>
        <begin position="58"/>
        <end position="69"/>
    </location>
</feature>